<organism evidence="3 4">
    <name type="scientific">Oceanihabitans sediminis</name>
    <dbReference type="NCBI Taxonomy" id="1812012"/>
    <lineage>
        <taxon>Bacteria</taxon>
        <taxon>Pseudomonadati</taxon>
        <taxon>Bacteroidota</taxon>
        <taxon>Flavobacteriia</taxon>
        <taxon>Flavobacteriales</taxon>
        <taxon>Flavobacteriaceae</taxon>
        <taxon>Oceanihabitans</taxon>
    </lineage>
</organism>
<keyword evidence="1" id="KW-0732">Signal</keyword>
<proteinExistence type="predicted"/>
<feature type="domain" description="DUF5689" evidence="2">
    <location>
        <begin position="51"/>
        <end position="288"/>
    </location>
</feature>
<dbReference type="OrthoDB" id="1492759at2"/>
<dbReference type="EMBL" id="QPIG01000001">
    <property type="protein sequence ID" value="RCU58504.1"/>
    <property type="molecule type" value="Genomic_DNA"/>
</dbReference>
<dbReference type="InterPro" id="IPR043744">
    <property type="entry name" value="DUF5689"/>
</dbReference>
<evidence type="ECO:0000313" key="4">
    <source>
        <dbReference type="Proteomes" id="UP000252249"/>
    </source>
</evidence>
<dbReference type="PROSITE" id="PS51257">
    <property type="entry name" value="PROKAR_LIPOPROTEIN"/>
    <property type="match status" value="1"/>
</dbReference>
<reference evidence="3 4" key="1">
    <citation type="submission" date="2018-07" db="EMBL/GenBank/DDBJ databases">
        <title>Oceanihabitans testaceum sp. nov., isolated from marine sediment.</title>
        <authorList>
            <person name="Li C.-M."/>
        </authorList>
    </citation>
    <scope>NUCLEOTIDE SEQUENCE [LARGE SCALE GENOMIC DNA]</scope>
    <source>
        <strain evidence="3 4">S9-10</strain>
    </source>
</reference>
<evidence type="ECO:0000259" key="2">
    <source>
        <dbReference type="Pfam" id="PF18942"/>
    </source>
</evidence>
<evidence type="ECO:0000256" key="1">
    <source>
        <dbReference type="SAM" id="SignalP"/>
    </source>
</evidence>
<feature type="chain" id="PRO_5016836844" description="DUF5689 domain-containing protein" evidence="1">
    <location>
        <begin position="25"/>
        <end position="467"/>
    </location>
</feature>
<accession>A0A368P8S8</accession>
<feature type="signal peptide" evidence="1">
    <location>
        <begin position="1"/>
        <end position="24"/>
    </location>
</feature>
<keyword evidence="4" id="KW-1185">Reference proteome</keyword>
<dbReference type="Gene3D" id="2.60.120.200">
    <property type="match status" value="1"/>
</dbReference>
<name>A0A368P8S8_9FLAO</name>
<sequence length="467" mass="51143">MNRTNKFLTLILALVASVAITSCVQDDDYTVPTSLGNEENEALTKMLANSTEVDLAYVKELYVEDGSSTVPFYVENDIYVKGYVSSSDKSGNFFKEFYLQDAPSDPTGALKIILEQVDTYNQYNQGREVYINLKGLYIGEERVGNGIITIGGGTEFDQYGGTVTRLNTNQIRTNLLRSDVTEAITPLSVSFSSITNEHVGVFVQVDGVEFADNLAGERYFDAVQVYDTQRAMQACEGFDYTEMALETSSFATFKEHLLPTGNGSIKAIVNKTFDGSTIILALNDVADVDMNGTRCSLLDINDFTVTFEEDFENFNGFTAEGWTNVNISGTSTDWFVSGFNNNDYARISAFNSNNSEADVWLVTPAINLSANSSKILTFDLEIAYSTGIHLSAYISTDFTGDPTTATWEPLNAPIPNGPSSGFGGLQPIGTIDVSSYSGDVFIGFFYEGSDPTQTTRYHIDNLKVLSN</sequence>
<evidence type="ECO:0000313" key="3">
    <source>
        <dbReference type="EMBL" id="RCU58504.1"/>
    </source>
</evidence>
<dbReference type="Pfam" id="PF18942">
    <property type="entry name" value="DUF5689"/>
    <property type="match status" value="1"/>
</dbReference>
<dbReference type="AlphaFoldDB" id="A0A368P8S8"/>
<dbReference type="RefSeq" id="WP_113965827.1">
    <property type="nucleotide sequence ID" value="NZ_QNRP01000001.1"/>
</dbReference>
<comment type="caution">
    <text evidence="3">The sequence shown here is derived from an EMBL/GenBank/DDBJ whole genome shotgun (WGS) entry which is preliminary data.</text>
</comment>
<dbReference type="Proteomes" id="UP000252249">
    <property type="component" value="Unassembled WGS sequence"/>
</dbReference>
<gene>
    <name evidence="3" type="ORF">DU428_03765</name>
</gene>
<protein>
    <recommendedName>
        <fullName evidence="2">DUF5689 domain-containing protein</fullName>
    </recommendedName>
</protein>
<dbReference type="NCBIfam" id="NF038128">
    <property type="entry name" value="choice_anch_J"/>
    <property type="match status" value="1"/>
</dbReference>